<accession>A0ABC9YUV2</accession>
<keyword evidence="3" id="KW-1185">Reference proteome</keyword>
<reference evidence="2 3" key="2">
    <citation type="journal article" date="2016" name="Genome Announc.">
        <title>Draft Genome Sequence of Erythromycin- and Oxytetracycline-Sensitive Nocardia seriolae Strain U-1 (NBRC 110359).</title>
        <authorList>
            <person name="Imajoh M."/>
            <person name="Sukeda M."/>
            <person name="Shimizu M."/>
            <person name="Yamane J."/>
            <person name="Ohnishi K."/>
            <person name="Oshima S."/>
        </authorList>
    </citation>
    <scope>NUCLEOTIDE SEQUENCE [LARGE SCALE GENOMIC DNA]</scope>
    <source>
        <strain evidence="2 3">U-1</strain>
    </source>
</reference>
<evidence type="ECO:0000313" key="2">
    <source>
        <dbReference type="EMBL" id="GAP29314.1"/>
    </source>
</evidence>
<reference evidence="3" key="1">
    <citation type="submission" date="2015-07" db="EMBL/GenBank/DDBJ databases">
        <title>Nocardia seriolae U-1 whole genome shotgun sequence.</title>
        <authorList>
            <person name="Imajoh M."/>
            <person name="Fukumoto Y."/>
            <person name="Sukeda M."/>
            <person name="Yamane J."/>
            <person name="Yamasaki K."/>
            <person name="Shimizu M."/>
            <person name="Ohnishi K."/>
            <person name="Oshima S."/>
        </authorList>
    </citation>
    <scope>NUCLEOTIDE SEQUENCE [LARGE SCALE GENOMIC DNA]</scope>
    <source>
        <strain evidence="3">U-1</strain>
    </source>
</reference>
<gene>
    <name evidence="2" type="ORF">NSK11_contig00053-0033</name>
</gene>
<feature type="compositionally biased region" description="Basic and acidic residues" evidence="1">
    <location>
        <begin position="59"/>
        <end position="71"/>
    </location>
</feature>
<feature type="region of interest" description="Disordered" evidence="1">
    <location>
        <begin position="46"/>
        <end position="87"/>
    </location>
</feature>
<protein>
    <submittedName>
        <fullName evidence="2">Uncharacterized protein</fullName>
    </submittedName>
</protein>
<evidence type="ECO:0000256" key="1">
    <source>
        <dbReference type="SAM" id="MobiDB-lite"/>
    </source>
</evidence>
<comment type="caution">
    <text evidence="2">The sequence shown here is derived from an EMBL/GenBank/DDBJ whole genome shotgun (WGS) entry which is preliminary data.</text>
</comment>
<evidence type="ECO:0000313" key="3">
    <source>
        <dbReference type="Proteomes" id="UP000037179"/>
    </source>
</evidence>
<name>A0ABC9YUV2_9NOCA</name>
<proteinExistence type="predicted"/>
<dbReference type="AlphaFoldDB" id="A0ABC9YUV2"/>
<organism evidence="2 3">
    <name type="scientific">Nocardia seriolae</name>
    <dbReference type="NCBI Taxonomy" id="37332"/>
    <lineage>
        <taxon>Bacteria</taxon>
        <taxon>Bacillati</taxon>
        <taxon>Actinomycetota</taxon>
        <taxon>Actinomycetes</taxon>
        <taxon>Mycobacteriales</taxon>
        <taxon>Nocardiaceae</taxon>
        <taxon>Nocardia</taxon>
    </lineage>
</organism>
<dbReference type="Proteomes" id="UP000037179">
    <property type="component" value="Unassembled WGS sequence"/>
</dbReference>
<dbReference type="EMBL" id="BBYQ01000053">
    <property type="protein sequence ID" value="GAP29314.1"/>
    <property type="molecule type" value="Genomic_DNA"/>
</dbReference>
<sequence>MVDLGEVVDERKIFRHRGIGLRAVGGVFPEEVDTDRAAARQQRLCHRDQLGTGLPGYEAPDHGGGHRHPGDDILQLGRSRRSEDRGA</sequence>